<protein>
    <recommendedName>
        <fullName evidence="11">D-xylose-proton symporter</fullName>
    </recommendedName>
    <alternativeName>
        <fullName evidence="12">D-xylose transporter</fullName>
    </alternativeName>
</protein>
<dbReference type="InterPro" id="IPR047984">
    <property type="entry name" value="XylE-like"/>
</dbReference>
<evidence type="ECO:0000256" key="5">
    <source>
        <dbReference type="ARBA" id="ARBA00022597"/>
    </source>
</evidence>
<accession>I2B3Z8</accession>
<dbReference type="InterPro" id="IPR005829">
    <property type="entry name" value="Sugar_transporter_CS"/>
</dbReference>
<evidence type="ECO:0000256" key="2">
    <source>
        <dbReference type="ARBA" id="ARBA00010992"/>
    </source>
</evidence>
<evidence type="ECO:0000256" key="14">
    <source>
        <dbReference type="SAM" id="Phobius"/>
    </source>
</evidence>
<feature type="transmembrane region" description="Helical" evidence="14">
    <location>
        <begin position="312"/>
        <end position="335"/>
    </location>
</feature>
<dbReference type="STRING" id="630626.EBL_c01160"/>
<keyword evidence="5" id="KW-0762">Sugar transport</keyword>
<feature type="transmembrane region" description="Helical" evidence="14">
    <location>
        <begin position="488"/>
        <end position="505"/>
    </location>
</feature>
<reference evidence="16 17" key="1">
    <citation type="journal article" date="2012" name="J. Bacteriol.">
        <title>Complete genome sequence of the B12-producing Shimwellia blattae strain DSM 4481, isolated from a cockroach.</title>
        <authorList>
            <person name="Brzuszkiewicz E."/>
            <person name="Waschkowitz T."/>
            <person name="Wiezer A."/>
            <person name="Daniel R."/>
        </authorList>
    </citation>
    <scope>NUCLEOTIDE SEQUENCE [LARGE SCALE GENOMIC DNA]</scope>
    <source>
        <strain evidence="17">ATCC 29907 / DSM 4481 / JCM 1650 / NBRC 105725 / CDC 9005-74</strain>
    </source>
</reference>
<dbReference type="FunFam" id="1.20.1250.20:FF:000122">
    <property type="entry name" value="D-xylose transporter XylE"/>
    <property type="match status" value="1"/>
</dbReference>
<keyword evidence="8 14" id="KW-1133">Transmembrane helix</keyword>
<evidence type="ECO:0000313" key="16">
    <source>
        <dbReference type="EMBL" id="AFJ45252.1"/>
    </source>
</evidence>
<evidence type="ECO:0000313" key="17">
    <source>
        <dbReference type="Proteomes" id="UP000001955"/>
    </source>
</evidence>
<evidence type="ECO:0000256" key="12">
    <source>
        <dbReference type="ARBA" id="ARBA00076792"/>
    </source>
</evidence>
<keyword evidence="7" id="KW-0769">Symport</keyword>
<comment type="similarity">
    <text evidence="2 13">Belongs to the major facilitator superfamily. Sugar transporter (TC 2.A.1.1) family.</text>
</comment>
<dbReference type="Gene3D" id="1.20.1250.20">
    <property type="entry name" value="MFS general substrate transporter like domains"/>
    <property type="match status" value="2"/>
</dbReference>
<dbReference type="InterPro" id="IPR005828">
    <property type="entry name" value="MFS_sugar_transport-like"/>
</dbReference>
<evidence type="ECO:0000256" key="8">
    <source>
        <dbReference type="ARBA" id="ARBA00022989"/>
    </source>
</evidence>
<dbReference type="NCBIfam" id="TIGR00879">
    <property type="entry name" value="SP"/>
    <property type="match status" value="1"/>
</dbReference>
<feature type="transmembrane region" description="Helical" evidence="14">
    <location>
        <begin position="50"/>
        <end position="76"/>
    </location>
</feature>
<organism evidence="16 17">
    <name type="scientific">Shimwellia blattae (strain ATCC 29907 / DSM 4481 / JCM 1650 / NBRC 105725 / CDC 9005-74)</name>
    <name type="common">Escherichia blattae</name>
    <dbReference type="NCBI Taxonomy" id="630626"/>
    <lineage>
        <taxon>Bacteria</taxon>
        <taxon>Pseudomonadati</taxon>
        <taxon>Pseudomonadota</taxon>
        <taxon>Gammaproteobacteria</taxon>
        <taxon>Enterobacterales</taxon>
        <taxon>Enterobacteriaceae</taxon>
        <taxon>Shimwellia</taxon>
    </lineage>
</organism>
<feature type="transmembrane region" description="Helical" evidence="14">
    <location>
        <begin position="239"/>
        <end position="262"/>
    </location>
</feature>
<dbReference type="GO" id="GO:0005886">
    <property type="term" value="C:plasma membrane"/>
    <property type="evidence" value="ECO:0007669"/>
    <property type="project" value="UniProtKB-SubCell"/>
</dbReference>
<evidence type="ECO:0000256" key="6">
    <source>
        <dbReference type="ARBA" id="ARBA00022692"/>
    </source>
</evidence>
<evidence type="ECO:0000256" key="13">
    <source>
        <dbReference type="RuleBase" id="RU003346"/>
    </source>
</evidence>
<dbReference type="Proteomes" id="UP000001955">
    <property type="component" value="Chromosome"/>
</dbReference>
<dbReference type="PANTHER" id="PTHR48020">
    <property type="entry name" value="PROTON MYO-INOSITOL COTRANSPORTER"/>
    <property type="match status" value="1"/>
</dbReference>
<dbReference type="PATRIC" id="fig|630626.3.peg.120"/>
<evidence type="ECO:0000256" key="9">
    <source>
        <dbReference type="ARBA" id="ARBA00023136"/>
    </source>
</evidence>
<dbReference type="InterPro" id="IPR036259">
    <property type="entry name" value="MFS_trans_sf"/>
</dbReference>
<evidence type="ECO:0000256" key="10">
    <source>
        <dbReference type="ARBA" id="ARBA00050593"/>
    </source>
</evidence>
<dbReference type="Pfam" id="PF00083">
    <property type="entry name" value="Sugar_tr"/>
    <property type="match status" value="1"/>
</dbReference>
<feature type="transmembrane region" description="Helical" evidence="14">
    <location>
        <begin position="388"/>
        <end position="407"/>
    </location>
</feature>
<gene>
    <name evidence="16" type="primary">xylE</name>
    <name evidence="16" type="ordered locus">EBL_c01160</name>
</gene>
<evidence type="ECO:0000256" key="4">
    <source>
        <dbReference type="ARBA" id="ARBA00022475"/>
    </source>
</evidence>
<feature type="transmembrane region" description="Helical" evidence="14">
    <location>
        <begin position="128"/>
        <end position="145"/>
    </location>
</feature>
<keyword evidence="17" id="KW-1185">Reference proteome</keyword>
<evidence type="ECO:0000256" key="1">
    <source>
        <dbReference type="ARBA" id="ARBA00004651"/>
    </source>
</evidence>
<feature type="transmembrane region" description="Helical" evidence="14">
    <location>
        <begin position="413"/>
        <end position="437"/>
    </location>
</feature>
<feature type="transmembrane region" description="Helical" evidence="14">
    <location>
        <begin position="172"/>
        <end position="193"/>
    </location>
</feature>
<keyword evidence="6 14" id="KW-0812">Transmembrane</keyword>
<dbReference type="PANTHER" id="PTHR48020:SF12">
    <property type="entry name" value="PROTON MYO-INOSITOL COTRANSPORTER"/>
    <property type="match status" value="1"/>
</dbReference>
<dbReference type="InterPro" id="IPR050814">
    <property type="entry name" value="Myo-inositol_Transporter"/>
</dbReference>
<dbReference type="HOGENOM" id="CLU_001265_30_5_6"/>
<dbReference type="GO" id="GO:0015293">
    <property type="term" value="F:symporter activity"/>
    <property type="evidence" value="ECO:0007669"/>
    <property type="project" value="UniProtKB-KW"/>
</dbReference>
<evidence type="ECO:0000256" key="3">
    <source>
        <dbReference type="ARBA" id="ARBA00022448"/>
    </source>
</evidence>
<evidence type="ECO:0000259" key="15">
    <source>
        <dbReference type="PROSITE" id="PS50850"/>
    </source>
</evidence>
<dbReference type="PROSITE" id="PS00216">
    <property type="entry name" value="SUGAR_TRANSPORT_1"/>
    <property type="match status" value="1"/>
</dbReference>
<dbReference type="eggNOG" id="COG0477">
    <property type="taxonomic scope" value="Bacteria"/>
</dbReference>
<dbReference type="NCBIfam" id="NF007484">
    <property type="entry name" value="PRK10077.1"/>
    <property type="match status" value="1"/>
</dbReference>
<dbReference type="EMBL" id="CP001560">
    <property type="protein sequence ID" value="AFJ45252.1"/>
    <property type="molecule type" value="Genomic_DNA"/>
</dbReference>
<name>I2B3Z8_SHIBC</name>
<dbReference type="AlphaFoldDB" id="I2B3Z8"/>
<feature type="transmembrane region" description="Helical" evidence="14">
    <location>
        <begin position="449"/>
        <end position="468"/>
    </location>
</feature>
<feature type="transmembrane region" description="Helical" evidence="14">
    <location>
        <begin position="355"/>
        <end position="376"/>
    </location>
</feature>
<keyword evidence="4" id="KW-1003">Cell membrane</keyword>
<dbReference type="KEGG" id="ebt:EBL_c01160"/>
<comment type="subcellular location">
    <subcellularLocation>
        <location evidence="1">Cell membrane</location>
        <topology evidence="1">Multi-pass membrane protein</topology>
    </subcellularLocation>
</comment>
<proteinExistence type="inferred from homology"/>
<dbReference type="SUPFAM" id="SSF103473">
    <property type="entry name" value="MFS general substrate transporter"/>
    <property type="match status" value="1"/>
</dbReference>
<feature type="transmembrane region" description="Helical" evidence="14">
    <location>
        <begin position="205"/>
        <end position="227"/>
    </location>
</feature>
<dbReference type="InterPro" id="IPR020846">
    <property type="entry name" value="MFS_dom"/>
</dbReference>
<keyword evidence="3 13" id="KW-0813">Transport</keyword>
<comment type="catalytic activity">
    <reaction evidence="10">
        <text>D-xylose(in) + H(+)(in) = D-xylose(out) + H(+)(out)</text>
        <dbReference type="Rhea" id="RHEA:28959"/>
        <dbReference type="ChEBI" id="CHEBI:15378"/>
        <dbReference type="ChEBI" id="CHEBI:53455"/>
    </reaction>
    <physiologicalReaction direction="right-to-left" evidence="10">
        <dbReference type="Rhea" id="RHEA:28961"/>
    </physiologicalReaction>
</comment>
<evidence type="ECO:0000256" key="11">
    <source>
        <dbReference type="ARBA" id="ARBA00070440"/>
    </source>
</evidence>
<feature type="domain" description="Major facilitator superfamily (MFS) profile" evidence="15">
    <location>
        <begin position="54"/>
        <end position="509"/>
    </location>
</feature>
<dbReference type="PROSITE" id="PS00217">
    <property type="entry name" value="SUGAR_TRANSPORT_2"/>
    <property type="match status" value="1"/>
</dbReference>
<dbReference type="PRINTS" id="PR00171">
    <property type="entry name" value="SUGRTRNSPORT"/>
</dbReference>
<sequence length="535" mass="57992">MSPVRCIRFFIPYTSLFSGAGRPVTPPAECCMSEKNKAGQYMTAQYNSSYVFNITVVAALGGLLFGYDTAVISGAVESISKVFVEPRGLGEAAANSLLGFCVASALIGCIIGGALGGVCSNYFGRRNALKIAALLFFISAVGSAWPELGLRSIADSSEGIPYYLSGYIPEFVIYRIIGGIGVGLASMLSPMYIAEVAPANIRGKLVSCNQFAIIFGQLLVYCVNYFIARSGDASWLHSIGWRYMFASEAIPALLFFGLLFTVPESPRWLIAKGRHQLAEGVLEKIMGKTQATVAARDIAHSIEHGKQTGGRLMMFGLGVIVIGVMLSVFQQFVGINVVLYYAPEVFKTLGASTDLALLQTIIVGVINLSFTVLAIMTVDKFGRKPLQIIGAVGMALGMFVLGTAFYAQWSGVIALLAMLFYVAAFAMSWGPVCWVLLAEIFPNAIRGKALAIAVAAQWLANYFVSWTFPMMDKNSWLVSHFNNGFSYWIYGCMGVLAALFMWKFVPETKGKTLEELESLWSENTPQAREAQISRG</sequence>
<feature type="transmembrane region" description="Helical" evidence="14">
    <location>
        <begin position="96"/>
        <end position="116"/>
    </location>
</feature>
<keyword evidence="9 14" id="KW-0472">Membrane</keyword>
<dbReference type="CDD" id="cd17359">
    <property type="entry name" value="MFS_XylE_like"/>
    <property type="match status" value="1"/>
</dbReference>
<dbReference type="InterPro" id="IPR003663">
    <property type="entry name" value="Sugar/inositol_transpt"/>
</dbReference>
<evidence type="ECO:0000256" key="7">
    <source>
        <dbReference type="ARBA" id="ARBA00022847"/>
    </source>
</evidence>
<dbReference type="PROSITE" id="PS50850">
    <property type="entry name" value="MFS"/>
    <property type="match status" value="1"/>
</dbReference>